<evidence type="ECO:0000313" key="13">
    <source>
        <dbReference type="Proteomes" id="UP000177040"/>
    </source>
</evidence>
<evidence type="ECO:0000256" key="2">
    <source>
        <dbReference type="ARBA" id="ARBA00006601"/>
    </source>
</evidence>
<feature type="binding site" evidence="9">
    <location>
        <position position="341"/>
    </location>
    <ligand>
        <name>substrate</name>
    </ligand>
</feature>
<keyword evidence="4 7" id="KW-0560">Oxidoreductase</keyword>
<comment type="similarity">
    <text evidence="2 7">Belongs to the UDP-glucose/GDP-mannose dehydrogenase family.</text>
</comment>
<dbReference type="InterPro" id="IPR036220">
    <property type="entry name" value="UDP-Glc/GDP-Man_DH_C_sf"/>
</dbReference>
<feature type="active site" description="Nucleophile" evidence="8">
    <location>
        <position position="280"/>
    </location>
</feature>
<dbReference type="InterPro" id="IPR014026">
    <property type="entry name" value="UDP-Glc/GDP-Man_DH_dimer"/>
</dbReference>
<feature type="binding site" evidence="10">
    <location>
        <position position="137"/>
    </location>
    <ligand>
        <name>NAD(+)</name>
        <dbReference type="ChEBI" id="CHEBI:57540"/>
    </ligand>
</feature>
<accession>A0A1F6N1D2</accession>
<evidence type="ECO:0000256" key="9">
    <source>
        <dbReference type="PIRSR" id="PIRSR500134-2"/>
    </source>
</evidence>
<evidence type="ECO:0000256" key="8">
    <source>
        <dbReference type="PIRSR" id="PIRSR500134-1"/>
    </source>
</evidence>
<evidence type="ECO:0000256" key="1">
    <source>
        <dbReference type="ARBA" id="ARBA00004701"/>
    </source>
</evidence>
<evidence type="ECO:0000313" key="12">
    <source>
        <dbReference type="EMBL" id="OGH77749.1"/>
    </source>
</evidence>
<comment type="caution">
    <text evidence="12">The sequence shown here is derived from an EMBL/GenBank/DDBJ whole genome shotgun (WGS) entry which is preliminary data.</text>
</comment>
<feature type="binding site" evidence="10">
    <location>
        <position position="30"/>
    </location>
    <ligand>
        <name>NAD(+)</name>
        <dbReference type="ChEBI" id="CHEBI:57540"/>
    </ligand>
</feature>
<reference evidence="12 13" key="1">
    <citation type="journal article" date="2016" name="Nat. Commun.">
        <title>Thousands of microbial genomes shed light on interconnected biogeochemical processes in an aquifer system.</title>
        <authorList>
            <person name="Anantharaman K."/>
            <person name="Brown C.T."/>
            <person name="Hug L.A."/>
            <person name="Sharon I."/>
            <person name="Castelle C.J."/>
            <person name="Probst A.J."/>
            <person name="Thomas B.C."/>
            <person name="Singh A."/>
            <person name="Wilkins M.J."/>
            <person name="Karaoz U."/>
            <person name="Brodie E.L."/>
            <person name="Williams K.H."/>
            <person name="Hubbard S.S."/>
            <person name="Banfield J.F."/>
        </authorList>
    </citation>
    <scope>NUCLEOTIDE SEQUENCE [LARGE SCALE GENOMIC DNA]</scope>
</reference>
<feature type="domain" description="UDP-glucose/GDP-mannose dehydrogenase C-terminal" evidence="11">
    <location>
        <begin position="334"/>
        <end position="444"/>
    </location>
</feature>
<proteinExistence type="inferred from homology"/>
<sequence length="475" mass="52461">MNILYIGGGFVGACSAAVSADSGHQTLIFDVDQEKIKKLESADRDIIESCLHEKGLGDLLIRNRDRLTFTTSVADLATFCEDVHVVFMCLPTPEKDGAEGESDLSYYEKSVETIGPILTRRNNGNQTNRLVIVNKSTVPIRMIDYTAELFARQGVQNFGIVSNPEFLVEGKAIADSIHPDRVVVGANNEADFVVMREVYRRFYDSSTVKYIEVNPYEAACAKLLANFLLFNKIVTAYDVVGRTAEYFDNVNYENVRKILVADPRIGAWGLYDSLFAGGSCFIKDAASLAHQLETAGTHAYLVRGILEANVFQRDHFLSRAETEAKFEWAGKTVTVLGLAFKQDTNDLRNSGAIGIIQQLLGSGVATIKTYDPAAQDEAKKYFAPEKNPLYQKIEYANSVAEALTNSQAAIICTDWSQFKTLVDVITATVKPPYLIMDGRRIIHQAYSILQAAGYDIIAVGSPFLPGNINTLRKLK</sequence>
<dbReference type="InterPro" id="IPR036291">
    <property type="entry name" value="NAD(P)-bd_dom_sf"/>
</dbReference>
<dbReference type="GO" id="GO:0003979">
    <property type="term" value="F:UDP-glucose 6-dehydrogenase activity"/>
    <property type="evidence" value="ECO:0007669"/>
    <property type="project" value="UniProtKB-EC"/>
</dbReference>
<feature type="binding site" evidence="10">
    <location>
        <position position="92"/>
    </location>
    <ligand>
        <name>NAD(+)</name>
        <dbReference type="ChEBI" id="CHEBI:57540"/>
    </ligand>
</feature>
<evidence type="ECO:0000256" key="5">
    <source>
        <dbReference type="ARBA" id="ARBA00023027"/>
    </source>
</evidence>
<dbReference type="Pfam" id="PF03720">
    <property type="entry name" value="UDPG_MGDP_dh_C"/>
    <property type="match status" value="1"/>
</dbReference>
<dbReference type="GO" id="GO:0000271">
    <property type="term" value="P:polysaccharide biosynthetic process"/>
    <property type="evidence" value="ECO:0007669"/>
    <property type="project" value="InterPro"/>
</dbReference>
<evidence type="ECO:0000256" key="6">
    <source>
        <dbReference type="ARBA" id="ARBA00047473"/>
    </source>
</evidence>
<keyword evidence="5 7" id="KW-0520">NAD</keyword>
<evidence type="ECO:0000256" key="4">
    <source>
        <dbReference type="ARBA" id="ARBA00023002"/>
    </source>
</evidence>
<feature type="binding site" evidence="10">
    <location>
        <position position="348"/>
    </location>
    <ligand>
        <name>NAD(+)</name>
        <dbReference type="ChEBI" id="CHEBI:57540"/>
    </ligand>
</feature>
<feature type="binding site" evidence="9">
    <location>
        <position position="222"/>
    </location>
    <ligand>
        <name>substrate</name>
    </ligand>
</feature>
<dbReference type="PIRSF" id="PIRSF000124">
    <property type="entry name" value="UDPglc_GDPman_dh"/>
    <property type="match status" value="1"/>
</dbReference>
<dbReference type="EC" id="1.1.1.22" evidence="3 7"/>
<dbReference type="GO" id="GO:0051287">
    <property type="term" value="F:NAD binding"/>
    <property type="evidence" value="ECO:0007669"/>
    <property type="project" value="InterPro"/>
</dbReference>
<feature type="binding site" evidence="9">
    <location>
        <position position="277"/>
    </location>
    <ligand>
        <name>substrate</name>
    </ligand>
</feature>
<feature type="binding site" evidence="10">
    <location>
        <position position="169"/>
    </location>
    <ligand>
        <name>NAD(+)</name>
        <dbReference type="ChEBI" id="CHEBI:57540"/>
    </ligand>
</feature>
<dbReference type="Proteomes" id="UP000177040">
    <property type="component" value="Unassembled WGS sequence"/>
</dbReference>
<protein>
    <recommendedName>
        <fullName evidence="3 7">UDP-glucose 6-dehydrogenase</fullName>
        <ecNumber evidence="3 7">1.1.1.22</ecNumber>
    </recommendedName>
</protein>
<dbReference type="SUPFAM" id="SSF48179">
    <property type="entry name" value="6-phosphogluconate dehydrogenase C-terminal domain-like"/>
    <property type="match status" value="1"/>
</dbReference>
<gene>
    <name evidence="12" type="ORF">A2983_03860</name>
</gene>
<evidence type="ECO:0000256" key="3">
    <source>
        <dbReference type="ARBA" id="ARBA00012954"/>
    </source>
</evidence>
<dbReference type="PANTHER" id="PTHR43750:SF3">
    <property type="entry name" value="UDP-GLUCOSE 6-DEHYDROGENASE TUAD"/>
    <property type="match status" value="1"/>
</dbReference>
<comment type="pathway">
    <text evidence="1">Nucleotide-sugar biosynthesis; UDP-alpha-D-glucuronate biosynthesis; UDP-alpha-D-glucuronate from UDP-alpha-D-glucose: step 1/1.</text>
</comment>
<dbReference type="SUPFAM" id="SSF52413">
    <property type="entry name" value="UDP-glucose/GDP-mannose dehydrogenase C-terminal domain"/>
    <property type="match status" value="1"/>
</dbReference>
<dbReference type="Pfam" id="PF03721">
    <property type="entry name" value="UDPG_MGDP_dh_N"/>
    <property type="match status" value="1"/>
</dbReference>
<dbReference type="PIRSF" id="PIRSF500134">
    <property type="entry name" value="UDPglc_DH_bac"/>
    <property type="match status" value="1"/>
</dbReference>
<dbReference type="Pfam" id="PF00984">
    <property type="entry name" value="UDPG_MGDP_dh"/>
    <property type="match status" value="1"/>
</dbReference>
<comment type="catalytic activity">
    <reaction evidence="6 7">
        <text>UDP-alpha-D-glucose + 2 NAD(+) + H2O = UDP-alpha-D-glucuronate + 2 NADH + 3 H(+)</text>
        <dbReference type="Rhea" id="RHEA:23596"/>
        <dbReference type="ChEBI" id="CHEBI:15377"/>
        <dbReference type="ChEBI" id="CHEBI:15378"/>
        <dbReference type="ChEBI" id="CHEBI:57540"/>
        <dbReference type="ChEBI" id="CHEBI:57945"/>
        <dbReference type="ChEBI" id="CHEBI:58052"/>
        <dbReference type="ChEBI" id="CHEBI:58885"/>
        <dbReference type="EC" id="1.1.1.22"/>
    </reaction>
</comment>
<dbReference type="InterPro" id="IPR014027">
    <property type="entry name" value="UDP-Glc/GDP-Man_DH_C"/>
</dbReference>
<dbReference type="NCBIfam" id="TIGR03026">
    <property type="entry name" value="NDP-sugDHase"/>
    <property type="match status" value="1"/>
</dbReference>
<dbReference type="UniPathway" id="UPA00038">
    <property type="reaction ID" value="UER00491"/>
</dbReference>
<evidence type="ECO:0000256" key="10">
    <source>
        <dbReference type="PIRSR" id="PIRSR500134-3"/>
    </source>
</evidence>
<evidence type="ECO:0000256" key="7">
    <source>
        <dbReference type="PIRNR" id="PIRNR000124"/>
    </source>
</evidence>
<dbReference type="SMART" id="SM00984">
    <property type="entry name" value="UDPG_MGDP_dh_C"/>
    <property type="match status" value="1"/>
</dbReference>
<name>A0A1F6N1D2_9BACT</name>
<dbReference type="AlphaFoldDB" id="A0A1F6N1D2"/>
<dbReference type="EMBL" id="MFQH01000023">
    <property type="protein sequence ID" value="OGH77749.1"/>
    <property type="molecule type" value="Genomic_DNA"/>
</dbReference>
<dbReference type="PANTHER" id="PTHR43750">
    <property type="entry name" value="UDP-GLUCOSE 6-DEHYDROGENASE TUAD"/>
    <property type="match status" value="1"/>
</dbReference>
<dbReference type="Gene3D" id="3.40.50.720">
    <property type="entry name" value="NAD(P)-binding Rossmann-like Domain"/>
    <property type="match status" value="2"/>
</dbReference>
<evidence type="ECO:0000259" key="11">
    <source>
        <dbReference type="SMART" id="SM00984"/>
    </source>
</evidence>
<feature type="binding site" evidence="9">
    <location>
        <begin position="166"/>
        <end position="169"/>
    </location>
    <ligand>
        <name>substrate</name>
    </ligand>
</feature>
<dbReference type="InterPro" id="IPR017476">
    <property type="entry name" value="UDP-Glc/GDP-Man"/>
</dbReference>
<dbReference type="GO" id="GO:0006065">
    <property type="term" value="P:UDP-glucuronate biosynthetic process"/>
    <property type="evidence" value="ECO:0007669"/>
    <property type="project" value="UniProtKB-UniPathway"/>
</dbReference>
<dbReference type="InterPro" id="IPR028357">
    <property type="entry name" value="UDPglc_DH_bac"/>
</dbReference>
<organism evidence="12 13">
    <name type="scientific">Candidatus Magasanikbacteria bacterium RIFCSPLOWO2_01_FULL_40_15</name>
    <dbReference type="NCBI Taxonomy" id="1798686"/>
    <lineage>
        <taxon>Bacteria</taxon>
        <taxon>Candidatus Magasanikiibacteriota</taxon>
    </lineage>
</organism>
<feature type="binding site" evidence="10">
    <location>
        <position position="35"/>
    </location>
    <ligand>
        <name>NAD(+)</name>
        <dbReference type="ChEBI" id="CHEBI:57540"/>
    </ligand>
</feature>
<dbReference type="SUPFAM" id="SSF51735">
    <property type="entry name" value="NAD(P)-binding Rossmann-fold domains"/>
    <property type="match status" value="1"/>
</dbReference>
<dbReference type="InterPro" id="IPR001732">
    <property type="entry name" value="UDP-Glc/GDP-Man_DH_N"/>
</dbReference>
<feature type="binding site" evidence="10">
    <location>
        <position position="283"/>
    </location>
    <ligand>
        <name>NAD(+)</name>
        <dbReference type="ChEBI" id="CHEBI:57540"/>
    </ligand>
</feature>
<dbReference type="InterPro" id="IPR008927">
    <property type="entry name" value="6-PGluconate_DH-like_C_sf"/>
</dbReference>